<name>K2S3W5_MACPH</name>
<gene>
    <name evidence="6" type="ORF">MPH_11425</name>
</gene>
<evidence type="ECO:0000256" key="1">
    <source>
        <dbReference type="ARBA" id="ARBA00009199"/>
    </source>
</evidence>
<evidence type="ECO:0000259" key="5">
    <source>
        <dbReference type="Pfam" id="PF01425"/>
    </source>
</evidence>
<comment type="caution">
    <text evidence="6">The sequence shown here is derived from an EMBL/GenBank/DDBJ whole genome shotgun (WGS) entry which is preliminary data.</text>
</comment>
<dbReference type="eggNOG" id="KOG1212">
    <property type="taxonomic scope" value="Eukaryota"/>
</dbReference>
<sequence length="562" mass="61199">MAKRPFPLIQTTPVPTGDAVWEAKRKAILEEFISKVPEEYYIPQHYVDNPPLDVRNIPRECGILTPEELHITEDYDAVGLAAAIAARKYTAVTVATAFCKRAIIADQVSCCLTQWFMDEAVERAKSLDDHLARTGKTVGPLHGVPVSIKEHMAIAGHTSSYGYVSTTQHMDADAQMIAILRSLGAVFYVKTCQPQSIMHLESDSHFGRVLLPHNINLSAGGSTGGEAALIALRGSVLGVGTDIGGSVRGPAGFCGIYGYKPTCYTLPMEGFLPNGFAAELNVLCSTGPMCTTLRDMDFFMHLILSAQPHLSDPLVFPTPWTGLKTPLPATTATPLKIGIMTTDGVITPQPPVARALRWATARLSALPFVELKSYTPYRAADALALIRTMYWPDGGTAVKKALEAAHEPMHPLTQHIIADAEAPHELTATQICAQRVARNAFRRAFAQDWTRQGVDVVLCPVFVGPACAHDTAFYWNYTALWNFVDYPGAVFPTPVSVAEKGEEEGYAAGQEALGKECSHVRQLWEQTDFVGAPVNLQLVARKHHDNLLFGALDAVKEALELR</sequence>
<protein>
    <submittedName>
        <fullName evidence="6">Amidase</fullName>
    </submittedName>
</protein>
<accession>K2S3W5</accession>
<dbReference type="SUPFAM" id="SSF75304">
    <property type="entry name" value="Amidase signature (AS) enzymes"/>
    <property type="match status" value="1"/>
</dbReference>
<feature type="binding site" evidence="4">
    <location>
        <position position="222"/>
    </location>
    <ligand>
        <name>substrate</name>
    </ligand>
</feature>
<dbReference type="AlphaFoldDB" id="K2S3W5"/>
<feature type="domain" description="Amidase" evidence="5">
    <location>
        <begin position="95"/>
        <end position="548"/>
    </location>
</feature>
<feature type="active site" description="Acyl-ester intermediate" evidence="3">
    <location>
        <position position="246"/>
    </location>
</feature>
<dbReference type="HOGENOM" id="CLU_009600_9_2_1"/>
<evidence type="ECO:0000256" key="2">
    <source>
        <dbReference type="ARBA" id="ARBA00022801"/>
    </source>
</evidence>
<feature type="active site" description="Charge relay system" evidence="3">
    <location>
        <position position="222"/>
    </location>
</feature>
<dbReference type="InParanoid" id="K2S3W5"/>
<feature type="active site" description="Charge relay system" evidence="3">
    <location>
        <position position="149"/>
    </location>
</feature>
<dbReference type="PANTHER" id="PTHR46072:SF4">
    <property type="entry name" value="AMIDASE C550.07-RELATED"/>
    <property type="match status" value="1"/>
</dbReference>
<evidence type="ECO:0000313" key="7">
    <source>
        <dbReference type="Proteomes" id="UP000007129"/>
    </source>
</evidence>
<dbReference type="VEuPathDB" id="FungiDB:MPH_11425"/>
<dbReference type="Pfam" id="PF01425">
    <property type="entry name" value="Amidase"/>
    <property type="match status" value="1"/>
</dbReference>
<keyword evidence="2" id="KW-0378">Hydrolase</keyword>
<comment type="similarity">
    <text evidence="1">Belongs to the amidase family.</text>
</comment>
<reference evidence="6 7" key="1">
    <citation type="journal article" date="2012" name="BMC Genomics">
        <title>Tools to kill: Genome of one of the most destructive plant pathogenic fungi Macrophomina phaseolina.</title>
        <authorList>
            <person name="Islam M.S."/>
            <person name="Haque M.S."/>
            <person name="Islam M.M."/>
            <person name="Emdad E.M."/>
            <person name="Halim A."/>
            <person name="Hossen Q.M.M."/>
            <person name="Hossain M.Z."/>
            <person name="Ahmed B."/>
            <person name="Rahim S."/>
            <person name="Rahman M.S."/>
            <person name="Alam M.M."/>
            <person name="Hou S."/>
            <person name="Wan X."/>
            <person name="Saito J.A."/>
            <person name="Alam M."/>
        </authorList>
    </citation>
    <scope>NUCLEOTIDE SEQUENCE [LARGE SCALE GENOMIC DNA]</scope>
    <source>
        <strain evidence="6 7">MS6</strain>
    </source>
</reference>
<dbReference type="GO" id="GO:0016787">
    <property type="term" value="F:hydrolase activity"/>
    <property type="evidence" value="ECO:0007669"/>
    <property type="project" value="UniProtKB-KW"/>
</dbReference>
<dbReference type="InterPro" id="IPR036928">
    <property type="entry name" value="AS_sf"/>
</dbReference>
<dbReference type="PANTHER" id="PTHR46072">
    <property type="entry name" value="AMIDASE-RELATED-RELATED"/>
    <property type="match status" value="1"/>
</dbReference>
<evidence type="ECO:0000256" key="3">
    <source>
        <dbReference type="PIRSR" id="PIRSR001221-1"/>
    </source>
</evidence>
<dbReference type="Proteomes" id="UP000007129">
    <property type="component" value="Unassembled WGS sequence"/>
</dbReference>
<dbReference type="PIRSF" id="PIRSF001221">
    <property type="entry name" value="Amidase_fungi"/>
    <property type="match status" value="1"/>
</dbReference>
<feature type="binding site" evidence="4">
    <location>
        <position position="197"/>
    </location>
    <ligand>
        <name>substrate</name>
    </ligand>
</feature>
<evidence type="ECO:0000313" key="6">
    <source>
        <dbReference type="EMBL" id="EKG11410.1"/>
    </source>
</evidence>
<dbReference type="STRING" id="1126212.K2S3W5"/>
<dbReference type="InterPro" id="IPR023631">
    <property type="entry name" value="Amidase_dom"/>
</dbReference>
<dbReference type="EMBL" id="AHHD01000469">
    <property type="protein sequence ID" value="EKG11410.1"/>
    <property type="molecule type" value="Genomic_DNA"/>
</dbReference>
<proteinExistence type="inferred from homology"/>
<dbReference type="OrthoDB" id="6428749at2759"/>
<feature type="binding site" evidence="4">
    <location>
        <begin position="243"/>
        <end position="246"/>
    </location>
    <ligand>
        <name>substrate</name>
    </ligand>
</feature>
<organism evidence="6 7">
    <name type="scientific">Macrophomina phaseolina (strain MS6)</name>
    <name type="common">Charcoal rot fungus</name>
    <dbReference type="NCBI Taxonomy" id="1126212"/>
    <lineage>
        <taxon>Eukaryota</taxon>
        <taxon>Fungi</taxon>
        <taxon>Dikarya</taxon>
        <taxon>Ascomycota</taxon>
        <taxon>Pezizomycotina</taxon>
        <taxon>Dothideomycetes</taxon>
        <taxon>Dothideomycetes incertae sedis</taxon>
        <taxon>Botryosphaeriales</taxon>
        <taxon>Botryosphaeriaceae</taxon>
        <taxon>Macrophomina</taxon>
    </lineage>
</organism>
<evidence type="ECO:0000256" key="4">
    <source>
        <dbReference type="PIRSR" id="PIRSR001221-2"/>
    </source>
</evidence>
<dbReference type="Gene3D" id="3.90.1300.10">
    <property type="entry name" value="Amidase signature (AS) domain"/>
    <property type="match status" value="1"/>
</dbReference>